<feature type="region of interest" description="Disordered" evidence="2">
    <location>
        <begin position="3030"/>
        <end position="3053"/>
    </location>
</feature>
<dbReference type="GO" id="GO:0003677">
    <property type="term" value="F:DNA binding"/>
    <property type="evidence" value="ECO:0007669"/>
    <property type="project" value="InterPro"/>
</dbReference>
<keyword evidence="1" id="KW-0175">Coiled coil</keyword>
<organism evidence="4">
    <name type="scientific">viral metagenome</name>
    <dbReference type="NCBI Taxonomy" id="1070528"/>
    <lineage>
        <taxon>unclassified sequences</taxon>
        <taxon>metagenomes</taxon>
        <taxon>organismal metagenomes</taxon>
    </lineage>
</organism>
<dbReference type="SUPFAM" id="SSF52540">
    <property type="entry name" value="P-loop containing nucleoside triphosphate hydrolases"/>
    <property type="match status" value="1"/>
</dbReference>
<evidence type="ECO:0000256" key="2">
    <source>
        <dbReference type="SAM" id="MobiDB-lite"/>
    </source>
</evidence>
<feature type="coiled-coil region" evidence="1">
    <location>
        <begin position="2720"/>
        <end position="2783"/>
    </location>
</feature>
<evidence type="ECO:0000259" key="3">
    <source>
        <dbReference type="Pfam" id="PF04851"/>
    </source>
</evidence>
<dbReference type="Pfam" id="PF04851">
    <property type="entry name" value="ResIII"/>
    <property type="match status" value="1"/>
</dbReference>
<feature type="compositionally biased region" description="Acidic residues" evidence="2">
    <location>
        <begin position="30"/>
        <end position="41"/>
    </location>
</feature>
<dbReference type="GO" id="GO:0005524">
    <property type="term" value="F:ATP binding"/>
    <property type="evidence" value="ECO:0007669"/>
    <property type="project" value="InterPro"/>
</dbReference>
<reference evidence="4" key="1">
    <citation type="journal article" date="2020" name="Nature">
        <title>Giant virus diversity and host interactions through global metagenomics.</title>
        <authorList>
            <person name="Schulz F."/>
            <person name="Roux S."/>
            <person name="Paez-Espino D."/>
            <person name="Jungbluth S."/>
            <person name="Walsh D.A."/>
            <person name="Denef V.J."/>
            <person name="McMahon K.D."/>
            <person name="Konstantinidis K.T."/>
            <person name="Eloe-Fadrosh E.A."/>
            <person name="Kyrpides N.C."/>
            <person name="Woyke T."/>
        </authorList>
    </citation>
    <scope>NUCLEOTIDE SEQUENCE</scope>
    <source>
        <strain evidence="4">GVMAG-S-1101171-111</strain>
    </source>
</reference>
<evidence type="ECO:0000256" key="1">
    <source>
        <dbReference type="SAM" id="Coils"/>
    </source>
</evidence>
<dbReference type="EMBL" id="MN740804">
    <property type="protein sequence ID" value="QHS82697.1"/>
    <property type="molecule type" value="Genomic_DNA"/>
</dbReference>
<accession>A0A6C0ARZ7</accession>
<feature type="coiled-coil region" evidence="1">
    <location>
        <begin position="1441"/>
        <end position="1468"/>
    </location>
</feature>
<protein>
    <recommendedName>
        <fullName evidence="3">Helicase/UvrB N-terminal domain-containing protein</fullName>
    </recommendedName>
</protein>
<feature type="compositionally biased region" description="Low complexity" evidence="2">
    <location>
        <begin position="3031"/>
        <end position="3041"/>
    </location>
</feature>
<dbReference type="GO" id="GO:0016787">
    <property type="term" value="F:hydrolase activity"/>
    <property type="evidence" value="ECO:0007669"/>
    <property type="project" value="InterPro"/>
</dbReference>
<dbReference type="InterPro" id="IPR006935">
    <property type="entry name" value="Helicase/UvrB_N"/>
</dbReference>
<feature type="domain" description="Helicase/UvrB N-terminal" evidence="3">
    <location>
        <begin position="519"/>
        <end position="672"/>
    </location>
</feature>
<proteinExistence type="predicted"/>
<sequence>MNVLGNLYNAANVVIKGSTYKDKEHHDTSTEDVEQSSDDSSEPSSLPTNTTDIECLACFEKLKELLTFIKNFDDVKHEVNDLLTKDTSNNNFSKVLFRTYNATAEQNNNLVTNCSLVGDLIDKSNNGTLCKINGEELKITDVIKENNEKDYGKWYIVKILSEKDKCKEGEAIVVLTNSAAGYYNYWLTEYMNILENAEGFNLNTRSIAELMAYFNTNTINKQDEKFGGNKKKTNDDYSNMIKIRNECTSALLKFIHVKMDHNSYHQHYKFYQMDKIKNSTNNNYTSEFIAATKKTIKNKFTSDKLVDCNYNSIINTHYNGLTSLFYKLLSNEDIVDVAFSFLCKNINIYMFLDQEICKQILNIIASNVKINERDSNQNYVINPFGNRSNPKFKDNINIQPILDLIFKEFGTNINKLHKSSIEKLPTIIHQDQVAYLNEGLGAFKEYNKKKGYIFTFYLIIYQLAVNNRVDSRNYNENILTDKYQKYFYTNKLFNINDSNSTIKRNKVYKTAKDFNHDARQFIAINRFTKFRNPGDKACFLFHGVGTGKTITSLSIAFSHLNTAHTDEATPLNILIIAPQGIYKGSFIGDAGTMGCYMYNEYSFDKEYVGITVEVCSGSIKANDTENYYFKLIGINYDVLFHQNGGILREDEFMKEMNYDVLICDESHRFLTNSLHPYDGYERHDIDATRKESIVIKRDKNKYEADLKANLEIFQPLFAQLLLLLYPIKQNDIHNFIEELHKDEKALHAILYGLKDKVDYYNFIEFLIKYTNVDINKPEVIKDLIIGKLGKKIEPKKEYLLLFSITKLLNNHKSIRSSIKSSIRESYEPEPKPKENLSYVIQNLFDDYCEVDNDVKNNRTNKYAEFLLQSGTDEILAQIFKISLQDIPTKMNDFRTTLDNMITDSLAKINSITQTVTEPQPLVTQEGDSVEEEGVEEEVSEVIFQEQQVQQPEAELLMNYVTLSTVLTTVVSTDITVDDIVRYLKAVFGNEEYTRPEDDNYNFLKLKEFKLILIQALEEHSIVVETTCNVNYNNLVEKLFVLSEKIINNSKYYGNAFSDNRFKEFVRQINKQTIFLTGTPFQKSNNDIIDIIWFLNNPDINKSNIDEFCTDLIQKGGNSLFKPLEKDAWKHTKDFKVLFTSLGFDIFNNVASLTQLTDTSTENPEDNKISEGFIASTYAKFVGQFTDLNFGKVLEPVNKVLEPVNRLANVIEELNINLKNISEVAKNVDTNASINALVSKQSTRFSTLMTKLQSDNAQYLDNLGTRFEDKGKEYYRGIVGNHDLSVDGVLAELSGKSQEYKLKFKEEFNKILSDKDYEEFQKNLSKTKSNINKIISDPFNFAREQFFSDEDIRKLKESGIDIKKELESYVGDKTELLKKLKSFLLGNDRQINGTNIHDILDQIEHSDTERTPVQEALHVMARSFADSAVAASTAVATITGQPENNRDTINELENKINNLTEQVDELNRKNGISNALVLVNPSGIQGTNSPEHAVGGGDEVVKFTGGAGESNLTENYINQLKNLNIANQYVFLTIRDIVDNIVQSGGKVDAATVMYTLLNSLYNTLMNIPAMSIILARTLVNVAANSVVNTLQFLFEIDNDNVVKHTVPFVSIYNYDHEQYPIDDDEFFKDNVNGNNSLFKNAVNAHGNTFNFAEKHIDQILIPYTPIQLELINKLFTSKIQLSQDEKFVFDSIVGIFDKEKEIFTARAPAQEAQEKYYFMSLLSYSKEKNLLGSKLNKQSTYDLIDKNVLQHVLNNSLNKNKINQIYKKKDEENNRRSLQITAKTFKNGHDAKPELLIIPVNIENSFEFSIRPISNWTEDAGKIRNSTYTYYDLIHRFNQSIEPLRKNKFFEIEYGNTINRFDYTIKLLLAVKLGVIYSPHSDFYLQPHYVKIIKKVNGIESCSYRHYLPLVYPPTQELMYEFVTYLQELGYSFLWMCDLVDVDQNFKMAKDSTFDIIDNLENCIDLQTLKVKDISSLKNNPICVIISPSHVEGFSFNYGPALISLSLCKSAGDAEQLYGRILRKYFDPSWEGKFCKKIYQLFGGVRIDSDDLSKYANKFGGNKQVFKAIYKEIKNSSQSRDEGVKLFDALVLRDFYNWIKQTKREISLNLPKTFTSFLNNSVDPTISRYKTYTKESEAIQKMTEEKTKEFFSSEDTQLQVLGLLSDISNKYFHSLVLYEQKTLQDDKFLPLDIQAIDLDKIEGELYCKRSTINCTVCRDEVSSNDKPSLNVQSVKSDFVDQCITIFNNIYRNKDSEINDDLFLELNLLFINNKKHVNISTDFITIPSTMEIESLYKLLYNDNDNDLTEIDILQKLSARNEVVEKEPRILDLINDNYKLFLYSHWNYEYSKILNKYVNMSKSYEKDGKIQKDKLNNLMKSFNKEVDTKLKCKNIIKNDVNFFLSLDSENIYNLYRGESDIINKYYEEFSIEKLLLYLPLLFKVFSDIKSNETLWSLVKTFPDFNVFSLYFYMNENRGKLLNFISKSLGIVEDLKVFGDDEPLSLYSLIWKSSWIDLTNILFDKKIFNVLFPPNKYDLKTRQLIQQALTFILDILDSISKTGNKENVNHVDGIGFIYKTIKQLTDQLDIFSEVTITNNLTTDLVNFYNAFTKIDMSEIGGFIETVENVRTKITDNNSIPFAFFNFHRNPYKPNIITNYEKMHINTQNLLTNTLLSKNVYEISKRERSLFSSILTFLNSDSSAQSATGVQGDTRLLSDRNILINTIKEEKLAYEKAIKEYEKLKQDSRIQRSEKYENQIQVLYDSIRENENKLEEKNKELNSLKDLNISKIAKWINELEEKITQHFKQKIDEVYEFMGYISRTIPVSTRYIEAGFKQYLLGMPIIYFNDDSIVNADDYFTFKFKEFNNITYLHKVFNRLEDLTSSHLTNSISGTEINTNTSEIEYYQLLPNDSVHEIKFSSKDIDEYSWFANTTTTTEKKETFISKFKVFFQELIAYFNKLDQEEKYTENVNNILNLLIAYDVALNNKEDLIKWNAITNKIRGTRGGFRRTRSNRIKNYNKKTRRGRFHEGAVKSNSMNNSKTNKNQKKNRITKRRTYNNSIRKRMRKNMKKVNKTQKY</sequence>
<feature type="coiled-coil region" evidence="1">
    <location>
        <begin position="1203"/>
        <end position="1230"/>
    </location>
</feature>
<evidence type="ECO:0000313" key="4">
    <source>
        <dbReference type="EMBL" id="QHS82697.1"/>
    </source>
</evidence>
<name>A0A6C0ARZ7_9ZZZZ</name>
<dbReference type="InterPro" id="IPR027417">
    <property type="entry name" value="P-loop_NTPase"/>
</dbReference>
<dbReference type="Gene3D" id="3.40.50.300">
    <property type="entry name" value="P-loop containing nucleotide triphosphate hydrolases"/>
    <property type="match status" value="1"/>
</dbReference>
<feature type="compositionally biased region" description="Basic residues" evidence="2">
    <location>
        <begin position="3042"/>
        <end position="3053"/>
    </location>
</feature>
<feature type="region of interest" description="Disordered" evidence="2">
    <location>
        <begin position="21"/>
        <end position="49"/>
    </location>
</feature>